<comment type="caution">
    <text evidence="2">The sequence shown here is derived from an EMBL/GenBank/DDBJ whole genome shotgun (WGS) entry which is preliminary data.</text>
</comment>
<evidence type="ECO:0000256" key="1">
    <source>
        <dbReference type="SAM" id="MobiDB-lite"/>
    </source>
</evidence>
<protein>
    <submittedName>
        <fullName evidence="2">Uncharacterized protein</fullName>
    </submittedName>
</protein>
<sequence length="580" mass="66716">MSILMLDALTRRSLRRDINDIPQLRRPPASRKILYVGSFHREIHYRDSRTQSQQDVTEHLVVERTCFLVVKEPHLGNTSVSSVTSLAEQSIGYYETKKKKPWFDEDCCMVVERRKQAKLKFLQDPVEEKRDNYFNERREASRTLRKKRENGYQPRVNVIKDENGDLLADSPSILNRWKNYFAQLLNVHRPNRNDRDEIEIQTAEPFIPEPTLSEVEIAIENLKSTSLQQSICGYICARQKFYTTRCLHPGCNEVTCWDSVEKRSSCATIDRIGIADVLKRRGWEVHEEIHCVSSLDSNRKADIVAIHRTQSKGIVLDPTFRFERDALQAHHVDEEKKSIYEFCIPCLSEKYNIPTSQWSVPGLLFGARGTLPKFTCAAERTGTASSTVLSLYNFSRRLRPDGVRTYPRLQKKNEVPAEKGFLRISLLHGSHIGLDQKWPPPKPRCASECTLCLSNSLQRFLPSRCEDREVGRGFTLRYQAYTRRGGSDNQFKQSRSPHGDARSCSGSDVTLPNSDPTLDCDALCTNPERLYGNRISLSDVGFCSRWGVWRAQRPWCKDQITTRIVTRLFVKLSFVYGARG</sequence>
<accession>A0ABQ8TNS8</accession>
<gene>
    <name evidence="2" type="ORF">ANN_10363</name>
</gene>
<organism evidence="2 3">
    <name type="scientific">Periplaneta americana</name>
    <name type="common">American cockroach</name>
    <name type="synonym">Blatta americana</name>
    <dbReference type="NCBI Taxonomy" id="6978"/>
    <lineage>
        <taxon>Eukaryota</taxon>
        <taxon>Metazoa</taxon>
        <taxon>Ecdysozoa</taxon>
        <taxon>Arthropoda</taxon>
        <taxon>Hexapoda</taxon>
        <taxon>Insecta</taxon>
        <taxon>Pterygota</taxon>
        <taxon>Neoptera</taxon>
        <taxon>Polyneoptera</taxon>
        <taxon>Dictyoptera</taxon>
        <taxon>Blattodea</taxon>
        <taxon>Blattoidea</taxon>
        <taxon>Blattidae</taxon>
        <taxon>Blattinae</taxon>
        <taxon>Periplaneta</taxon>
    </lineage>
</organism>
<evidence type="ECO:0000313" key="2">
    <source>
        <dbReference type="EMBL" id="KAJ4448348.1"/>
    </source>
</evidence>
<feature type="region of interest" description="Disordered" evidence="1">
    <location>
        <begin position="486"/>
        <end position="510"/>
    </location>
</feature>
<dbReference type="EMBL" id="JAJSOF020000005">
    <property type="protein sequence ID" value="KAJ4448348.1"/>
    <property type="molecule type" value="Genomic_DNA"/>
</dbReference>
<evidence type="ECO:0000313" key="3">
    <source>
        <dbReference type="Proteomes" id="UP001148838"/>
    </source>
</evidence>
<reference evidence="2 3" key="1">
    <citation type="journal article" date="2022" name="Allergy">
        <title>Genome assembly and annotation of Periplaneta americana reveal a comprehensive cockroach allergen profile.</title>
        <authorList>
            <person name="Wang L."/>
            <person name="Xiong Q."/>
            <person name="Saelim N."/>
            <person name="Wang L."/>
            <person name="Nong W."/>
            <person name="Wan A.T."/>
            <person name="Shi M."/>
            <person name="Liu X."/>
            <person name="Cao Q."/>
            <person name="Hui J.H.L."/>
            <person name="Sookrung N."/>
            <person name="Leung T.F."/>
            <person name="Tungtrongchitr A."/>
            <person name="Tsui S.K.W."/>
        </authorList>
    </citation>
    <scope>NUCLEOTIDE SEQUENCE [LARGE SCALE GENOMIC DNA]</scope>
    <source>
        <strain evidence="2">PWHHKU_190912</strain>
    </source>
</reference>
<name>A0ABQ8TNS8_PERAM</name>
<feature type="compositionally biased region" description="Polar residues" evidence="1">
    <location>
        <begin position="487"/>
        <end position="496"/>
    </location>
</feature>
<proteinExistence type="predicted"/>
<dbReference type="Proteomes" id="UP001148838">
    <property type="component" value="Unassembled WGS sequence"/>
</dbReference>
<keyword evidence="3" id="KW-1185">Reference proteome</keyword>